<dbReference type="Proteomes" id="UP000193685">
    <property type="component" value="Unassembled WGS sequence"/>
</dbReference>
<comment type="pathway">
    <text evidence="2">Protein modification; protein glycosylation.</text>
</comment>
<dbReference type="RefSeq" id="XP_040726031.1">
    <property type="nucleotide sequence ID" value="XM_040867379.1"/>
</dbReference>
<evidence type="ECO:0000313" key="12">
    <source>
        <dbReference type="Proteomes" id="UP000193685"/>
    </source>
</evidence>
<dbReference type="Pfam" id="PF03901">
    <property type="entry name" value="Glyco_transf_22"/>
    <property type="match status" value="1"/>
</dbReference>
<sequence>RLLSAQHNIIHDTDETYNYWEPLHFLLHGTGFQTWEYSPVYAIRSWTYICLHALPLYPLKDILSREQQFYLLRCILGAVSAFIEASLVMTISKANEELGLLTLAGLLTSAGMFTASTALLPSTFTLYTCTLGLDLFLRQHHTLSTAAFAIGVIIGWPFSILLFIPLVLINFMKPLYSYVRGTIIALQVLLIATVIDYFFYRRWAIVPLNIILYNVFQQGPELFGVEAWSYYFKNLLLNFNFLFPLALLGLPLAMLSKKKFYIQCTAGFALWFSVFTLQPHKEERFMYPAYPALVLSASISLELLFQFTQRITDLMTDQLRLPQHLLPRTMKLFVLVLSALISIYRITDVTLSYRAPLLLFPRLPPGKEYCMGSDWYRFPTSFILPDDTALSFIESSFRGLLPGKFNTTDSIPHMNNLNQWDATKVIHEGLCECLV</sequence>
<evidence type="ECO:0000256" key="8">
    <source>
        <dbReference type="ARBA" id="ARBA00022989"/>
    </source>
</evidence>
<proteinExistence type="inferred from homology"/>
<evidence type="ECO:0000256" key="10">
    <source>
        <dbReference type="RuleBase" id="RU363075"/>
    </source>
</evidence>
<dbReference type="InterPro" id="IPR005599">
    <property type="entry name" value="GPI_mannosylTrfase"/>
</dbReference>
<evidence type="ECO:0000256" key="6">
    <source>
        <dbReference type="ARBA" id="ARBA00022692"/>
    </source>
</evidence>
<name>A0A1Y2FKJ3_PROLT</name>
<evidence type="ECO:0000256" key="7">
    <source>
        <dbReference type="ARBA" id="ARBA00022824"/>
    </source>
</evidence>
<protein>
    <recommendedName>
        <fullName evidence="10">Mannosyltransferase</fullName>
        <ecNumber evidence="10">2.4.1.-</ecNumber>
    </recommendedName>
</protein>
<keyword evidence="7 10" id="KW-0256">Endoplasmic reticulum</keyword>
<dbReference type="OMA" id="PRDMHAK"/>
<dbReference type="GeneID" id="63783978"/>
<feature type="transmembrane region" description="Helical" evidence="10">
    <location>
        <begin position="112"/>
        <end position="136"/>
    </location>
</feature>
<feature type="transmembrane region" description="Helical" evidence="10">
    <location>
        <begin position="178"/>
        <end position="200"/>
    </location>
</feature>
<dbReference type="AlphaFoldDB" id="A0A1Y2FKJ3"/>
<dbReference type="EC" id="2.4.1.-" evidence="10"/>
<feature type="transmembrane region" description="Helical" evidence="10">
    <location>
        <begin position="289"/>
        <end position="309"/>
    </location>
</feature>
<keyword evidence="9 10" id="KW-0472">Membrane</keyword>
<dbReference type="PANTHER" id="PTHR22760:SF2">
    <property type="entry name" value="ALPHA-1,2-MANNOSYLTRANSFERASE ALG9"/>
    <property type="match status" value="1"/>
</dbReference>
<accession>A0A1Y2FKJ3</accession>
<keyword evidence="6 10" id="KW-0812">Transmembrane</keyword>
<feature type="non-terminal residue" evidence="11">
    <location>
        <position position="1"/>
    </location>
</feature>
<evidence type="ECO:0000256" key="9">
    <source>
        <dbReference type="ARBA" id="ARBA00023136"/>
    </source>
</evidence>
<evidence type="ECO:0000256" key="4">
    <source>
        <dbReference type="ARBA" id="ARBA00022676"/>
    </source>
</evidence>
<comment type="similarity">
    <text evidence="3 10">Belongs to the glycosyltransferase 22 family.</text>
</comment>
<dbReference type="PANTHER" id="PTHR22760">
    <property type="entry name" value="GLYCOSYLTRANSFERASE"/>
    <property type="match status" value="1"/>
</dbReference>
<dbReference type="GO" id="GO:0005789">
    <property type="term" value="C:endoplasmic reticulum membrane"/>
    <property type="evidence" value="ECO:0007669"/>
    <property type="project" value="UniProtKB-SubCell"/>
</dbReference>
<organism evidence="11 12">
    <name type="scientific">Protomyces lactucae-debilis</name>
    <dbReference type="NCBI Taxonomy" id="2754530"/>
    <lineage>
        <taxon>Eukaryota</taxon>
        <taxon>Fungi</taxon>
        <taxon>Dikarya</taxon>
        <taxon>Ascomycota</taxon>
        <taxon>Taphrinomycotina</taxon>
        <taxon>Taphrinomycetes</taxon>
        <taxon>Taphrinales</taxon>
        <taxon>Protomycetaceae</taxon>
        <taxon>Protomyces</taxon>
    </lineage>
</organism>
<evidence type="ECO:0000256" key="3">
    <source>
        <dbReference type="ARBA" id="ARBA00007063"/>
    </source>
</evidence>
<dbReference type="UniPathway" id="UPA00378"/>
<keyword evidence="8 10" id="KW-1133">Transmembrane helix</keyword>
<evidence type="ECO:0000256" key="2">
    <source>
        <dbReference type="ARBA" id="ARBA00004922"/>
    </source>
</evidence>
<gene>
    <name evidence="11" type="ORF">BCR37DRAFT_340886</name>
</gene>
<evidence type="ECO:0000256" key="1">
    <source>
        <dbReference type="ARBA" id="ARBA00004477"/>
    </source>
</evidence>
<reference evidence="11 12" key="1">
    <citation type="submission" date="2016-07" db="EMBL/GenBank/DDBJ databases">
        <title>Pervasive Adenine N6-methylation of Active Genes in Fungi.</title>
        <authorList>
            <consortium name="DOE Joint Genome Institute"/>
            <person name="Mondo S.J."/>
            <person name="Dannebaum R.O."/>
            <person name="Kuo R.C."/>
            <person name="Labutti K."/>
            <person name="Haridas S."/>
            <person name="Kuo A."/>
            <person name="Salamov A."/>
            <person name="Ahrendt S.R."/>
            <person name="Lipzen A."/>
            <person name="Sullivan W."/>
            <person name="Andreopoulos W.B."/>
            <person name="Clum A."/>
            <person name="Lindquist E."/>
            <person name="Daum C."/>
            <person name="Ramamoorthy G.K."/>
            <person name="Gryganskyi A."/>
            <person name="Culley D."/>
            <person name="Magnuson J.K."/>
            <person name="James T.Y."/>
            <person name="O'Malley M.A."/>
            <person name="Stajich J.E."/>
            <person name="Spatafora J.W."/>
            <person name="Visel A."/>
            <person name="Grigoriev I.V."/>
        </authorList>
    </citation>
    <scope>NUCLEOTIDE SEQUENCE [LARGE SCALE GENOMIC DNA]</scope>
    <source>
        <strain evidence="11 12">12-1054</strain>
    </source>
</reference>
<feature type="transmembrane region" description="Helical" evidence="10">
    <location>
        <begin position="148"/>
        <end position="172"/>
    </location>
</feature>
<evidence type="ECO:0000313" key="11">
    <source>
        <dbReference type="EMBL" id="ORY83736.1"/>
    </source>
</evidence>
<comment type="subcellular location">
    <subcellularLocation>
        <location evidence="1 10">Endoplasmic reticulum membrane</location>
        <topology evidence="1 10">Multi-pass membrane protein</topology>
    </subcellularLocation>
</comment>
<feature type="transmembrane region" description="Helical" evidence="10">
    <location>
        <begin position="260"/>
        <end position="277"/>
    </location>
</feature>
<keyword evidence="4 10" id="KW-0328">Glycosyltransferase</keyword>
<dbReference type="OrthoDB" id="497541at2759"/>
<evidence type="ECO:0000256" key="5">
    <source>
        <dbReference type="ARBA" id="ARBA00022679"/>
    </source>
</evidence>
<feature type="transmembrane region" description="Helical" evidence="10">
    <location>
        <begin position="329"/>
        <end position="347"/>
    </location>
</feature>
<dbReference type="GO" id="GO:0006487">
    <property type="term" value="P:protein N-linked glycosylation"/>
    <property type="evidence" value="ECO:0007669"/>
    <property type="project" value="TreeGrafter"/>
</dbReference>
<dbReference type="GO" id="GO:0000026">
    <property type="term" value="F:alpha-1,2-mannosyltransferase activity"/>
    <property type="evidence" value="ECO:0007669"/>
    <property type="project" value="TreeGrafter"/>
</dbReference>
<feature type="transmembrane region" description="Helical" evidence="10">
    <location>
        <begin position="70"/>
        <end position="92"/>
    </location>
</feature>
<keyword evidence="12" id="KW-1185">Reference proteome</keyword>
<dbReference type="EMBL" id="MCFI01000007">
    <property type="protein sequence ID" value="ORY83736.1"/>
    <property type="molecule type" value="Genomic_DNA"/>
</dbReference>
<dbReference type="STRING" id="56484.A0A1Y2FKJ3"/>
<keyword evidence="5 11" id="KW-0808">Transferase</keyword>
<feature type="non-terminal residue" evidence="11">
    <location>
        <position position="435"/>
    </location>
</feature>
<feature type="transmembrane region" description="Helical" evidence="10">
    <location>
        <begin position="235"/>
        <end position="254"/>
    </location>
</feature>
<comment type="caution">
    <text evidence="11">The sequence shown here is derived from an EMBL/GenBank/DDBJ whole genome shotgun (WGS) entry which is preliminary data.</text>
</comment>